<feature type="compositionally biased region" description="Low complexity" evidence="2">
    <location>
        <begin position="179"/>
        <end position="195"/>
    </location>
</feature>
<dbReference type="PANTHER" id="PTHR35088:SF1">
    <property type="entry name" value="COILED-COIL DOMAIN-CONTAINING PROTEIN 178"/>
    <property type="match status" value="1"/>
</dbReference>
<keyword evidence="1" id="KW-0175">Coiled coil</keyword>
<comment type="caution">
    <text evidence="3">The sequence shown here is derived from an EMBL/GenBank/DDBJ whole genome shotgun (WGS) entry which is preliminary data.</text>
</comment>
<sequence>MPTPSKFEAVVPLCGNGEDNENNSFETRDVFSKDILDDNAMALVLVERDKLQTKTKQPDEAQGRLSNLIKGWCRFSSTFYRRDSCQFTTCVSPCVRKATTHLQQLNDQLTRLSVVQEGTQPVDYMLAMCGEESPASVMPESQPILSRPVSYGDTSAASSIELSTVGFSPLFENTPCRHSSTSSSQNKTSSSLEKSNTSAEKQHSAHQHLGFDVVEEVVRLMARMEDDRLSTQQMLINERQRVNHLRSQIDQLAFKRLMDLPAAVQKEHESCATDINELKWHCGYQGRVETRLGRKVDQAELQHLKIIGELQSSKESCPLVREKLELEDIAMASIQLKQDETDEELRQTLKRLEATQQKTKEAKALAIQERTLIKKDVDIIRNLLNEVSDELAQLKMNYTSNVHTISDIKNTLKENAQQCVNLEKREEWVKNQEAAQHDKVGKLREKIVEQTSEHARLTEENEKLKKDNQIMEGDYQSSITKLKIEIKQYEIQVRELSRKNKALREDMDNIVKQTEKFKKQRTSEKKALIRAGQEAEKVKQHIEMMNEEVKKLKTLNHSLKLAKARAEEDYFTEEDSLRTAEQSLKNQLKEESHARTILQARIATDTSDLLRSRIDSKKKKEKMSQQALDADKVLNSIREQVERLETVHSEREQTIAQISEVLEKLNKQREEMESKYRARIVELRPKEEQNKHERLELQQKIDHIQWRSDMMSTKIKDMSSSTVMMTRVIDSTAEDIAKLEEDDKEVRVRLEASNDAEDSLKEVLQAAKDRLLCRKKEHILHVNNRKLALHQTSIALDEKLAENKALAERYQRLYSQHLQTKDLFFKKYENIVNEESHLKDHKELYTLQGRLRECLQHYYKLRGLQNKSQVAQFKVNSKHNNDKLFQLKQELSDVVIHINDFLKNISESHQTISLKDYKETSIVR</sequence>
<dbReference type="AlphaFoldDB" id="A0A7D9HCH1"/>
<protein>
    <submittedName>
        <fullName evidence="3">Uncharacterized protein</fullName>
    </submittedName>
</protein>
<dbReference type="Proteomes" id="UP001152795">
    <property type="component" value="Unassembled WGS sequence"/>
</dbReference>
<evidence type="ECO:0000256" key="1">
    <source>
        <dbReference type="SAM" id="Coils"/>
    </source>
</evidence>
<dbReference type="Gene3D" id="1.20.5.1700">
    <property type="match status" value="1"/>
</dbReference>
<name>A0A7D9HCH1_PARCT</name>
<reference evidence="3" key="1">
    <citation type="submission" date="2020-04" db="EMBL/GenBank/DDBJ databases">
        <authorList>
            <person name="Alioto T."/>
            <person name="Alioto T."/>
            <person name="Gomez Garrido J."/>
        </authorList>
    </citation>
    <scope>NUCLEOTIDE SEQUENCE</scope>
    <source>
        <strain evidence="3">A484AB</strain>
    </source>
</reference>
<feature type="coiled-coil region" evidence="1">
    <location>
        <begin position="338"/>
        <end position="569"/>
    </location>
</feature>
<dbReference type="PANTHER" id="PTHR35088">
    <property type="entry name" value="COILED-COIL DOMAIN-CONTAINING PROTEIN 178"/>
    <property type="match status" value="1"/>
</dbReference>
<feature type="region of interest" description="Disordered" evidence="2">
    <location>
        <begin position="176"/>
        <end position="207"/>
    </location>
</feature>
<proteinExistence type="predicted"/>
<feature type="coiled-coil region" evidence="1">
    <location>
        <begin position="648"/>
        <end position="682"/>
    </location>
</feature>
<gene>
    <name evidence="3" type="ORF">PACLA_8A003785</name>
</gene>
<evidence type="ECO:0000313" key="4">
    <source>
        <dbReference type="Proteomes" id="UP001152795"/>
    </source>
</evidence>
<evidence type="ECO:0000256" key="2">
    <source>
        <dbReference type="SAM" id="MobiDB-lite"/>
    </source>
</evidence>
<dbReference type="OrthoDB" id="10010556at2759"/>
<evidence type="ECO:0000313" key="3">
    <source>
        <dbReference type="EMBL" id="CAB3981261.1"/>
    </source>
</evidence>
<dbReference type="EMBL" id="CACRXK020000369">
    <property type="protein sequence ID" value="CAB3981261.1"/>
    <property type="molecule type" value="Genomic_DNA"/>
</dbReference>
<keyword evidence="4" id="KW-1185">Reference proteome</keyword>
<organism evidence="3 4">
    <name type="scientific">Paramuricea clavata</name>
    <name type="common">Red gorgonian</name>
    <name type="synonym">Violescent sea-whip</name>
    <dbReference type="NCBI Taxonomy" id="317549"/>
    <lineage>
        <taxon>Eukaryota</taxon>
        <taxon>Metazoa</taxon>
        <taxon>Cnidaria</taxon>
        <taxon>Anthozoa</taxon>
        <taxon>Octocorallia</taxon>
        <taxon>Malacalcyonacea</taxon>
        <taxon>Plexauridae</taxon>
        <taxon>Paramuricea</taxon>
    </lineage>
</organism>
<accession>A0A7D9HCH1</accession>
<dbReference type="InterPro" id="IPR038826">
    <property type="entry name" value="CCDC178"/>
</dbReference>